<feature type="transmembrane region" description="Helical" evidence="6">
    <location>
        <begin position="205"/>
        <end position="226"/>
    </location>
</feature>
<feature type="transmembrane region" description="Helical" evidence="6">
    <location>
        <begin position="73"/>
        <end position="91"/>
    </location>
</feature>
<evidence type="ECO:0000256" key="1">
    <source>
        <dbReference type="ARBA" id="ARBA00004141"/>
    </source>
</evidence>
<comment type="subcellular location">
    <subcellularLocation>
        <location evidence="1">Membrane</location>
        <topology evidence="1">Multi-pass membrane protein</topology>
    </subcellularLocation>
</comment>
<comment type="similarity">
    <text evidence="2">Belongs to the EamA transporter family.</text>
</comment>
<feature type="domain" description="EamA" evidence="7">
    <location>
        <begin position="149"/>
        <end position="279"/>
    </location>
</feature>
<sequence length="310" mass="32861">MMAFQLRRQSNRLTGSGLALGSMLSVQFGAAIAVPVMITHGSFGITAMRLACAAVVMLMLAQPKIFRFDRRQWIGTIALGVTMAWMTLTYFEAVIRIPLGPATTIDFLGPLAVAATALKGWSRLALPLLAAVGVLAITYGDKGWLLDPTGMLFALGAGFGWGAYIVLTRHVGRLFSEQEGLCLSLVVAALIALPLAFAIEPSELSLGQLPAAAGLALLMPLIPFSFEMMALRRMDMGAFSILMSLEPAIGAVFGFLILGQMLSIRQISGILAVIIASIGAVYLTTIKTAGVAIHELEPKLTLSNSKADHS</sequence>
<dbReference type="RefSeq" id="WP_235702745.1">
    <property type="nucleotide sequence ID" value="NZ_JAKGBZ010000002.1"/>
</dbReference>
<evidence type="ECO:0000256" key="4">
    <source>
        <dbReference type="ARBA" id="ARBA00022989"/>
    </source>
</evidence>
<accession>A0ABS9DS01</accession>
<keyword evidence="3 6" id="KW-0812">Transmembrane</keyword>
<dbReference type="InterPro" id="IPR050638">
    <property type="entry name" value="AA-Vitamin_Transporters"/>
</dbReference>
<feature type="transmembrane region" description="Helical" evidence="6">
    <location>
        <begin position="152"/>
        <end position="168"/>
    </location>
</feature>
<organism evidence="8 9">
    <name type="scientific">Acidiphilium iwatense</name>
    <dbReference type="NCBI Taxonomy" id="768198"/>
    <lineage>
        <taxon>Bacteria</taxon>
        <taxon>Pseudomonadati</taxon>
        <taxon>Pseudomonadota</taxon>
        <taxon>Alphaproteobacteria</taxon>
        <taxon>Acetobacterales</taxon>
        <taxon>Acidocellaceae</taxon>
        <taxon>Acidiphilium</taxon>
    </lineage>
</organism>
<dbReference type="Pfam" id="PF00892">
    <property type="entry name" value="EamA"/>
    <property type="match status" value="1"/>
</dbReference>
<feature type="transmembrane region" description="Helical" evidence="6">
    <location>
        <begin position="43"/>
        <end position="61"/>
    </location>
</feature>
<keyword evidence="9" id="KW-1185">Reference proteome</keyword>
<evidence type="ECO:0000256" key="2">
    <source>
        <dbReference type="ARBA" id="ARBA00007362"/>
    </source>
</evidence>
<evidence type="ECO:0000256" key="3">
    <source>
        <dbReference type="ARBA" id="ARBA00022692"/>
    </source>
</evidence>
<evidence type="ECO:0000313" key="8">
    <source>
        <dbReference type="EMBL" id="MCF3945510.1"/>
    </source>
</evidence>
<dbReference type="EMBL" id="JAKGBZ010000002">
    <property type="protein sequence ID" value="MCF3945510.1"/>
    <property type="molecule type" value="Genomic_DNA"/>
</dbReference>
<keyword evidence="4 6" id="KW-1133">Transmembrane helix</keyword>
<evidence type="ECO:0000256" key="6">
    <source>
        <dbReference type="SAM" id="Phobius"/>
    </source>
</evidence>
<dbReference type="InterPro" id="IPR000620">
    <property type="entry name" value="EamA_dom"/>
</dbReference>
<protein>
    <submittedName>
        <fullName evidence="8">EamA family transporter</fullName>
    </submittedName>
</protein>
<comment type="caution">
    <text evidence="8">The sequence shown here is derived from an EMBL/GenBank/DDBJ whole genome shotgun (WGS) entry which is preliminary data.</text>
</comment>
<dbReference type="Proteomes" id="UP001521209">
    <property type="component" value="Unassembled WGS sequence"/>
</dbReference>
<feature type="transmembrane region" description="Helical" evidence="6">
    <location>
        <begin position="264"/>
        <end position="283"/>
    </location>
</feature>
<evidence type="ECO:0000256" key="5">
    <source>
        <dbReference type="ARBA" id="ARBA00023136"/>
    </source>
</evidence>
<proteinExistence type="inferred from homology"/>
<dbReference type="InterPro" id="IPR037185">
    <property type="entry name" value="EmrE-like"/>
</dbReference>
<keyword evidence="5 6" id="KW-0472">Membrane</keyword>
<evidence type="ECO:0000313" key="9">
    <source>
        <dbReference type="Proteomes" id="UP001521209"/>
    </source>
</evidence>
<feature type="transmembrane region" description="Helical" evidence="6">
    <location>
        <begin position="238"/>
        <end position="258"/>
    </location>
</feature>
<dbReference type="PANTHER" id="PTHR32322:SF2">
    <property type="entry name" value="EAMA DOMAIN-CONTAINING PROTEIN"/>
    <property type="match status" value="1"/>
</dbReference>
<reference evidence="8 9" key="1">
    <citation type="submission" date="2022-01" db="EMBL/GenBank/DDBJ databases">
        <authorList>
            <person name="Won M."/>
            <person name="Kim S.-J."/>
            <person name="Kwon S.-W."/>
        </authorList>
    </citation>
    <scope>NUCLEOTIDE SEQUENCE [LARGE SCALE GENOMIC DNA]</scope>
    <source>
        <strain evidence="8 9">KCTC 23505</strain>
    </source>
</reference>
<name>A0ABS9DS01_9PROT</name>
<feature type="transmembrane region" description="Helical" evidence="6">
    <location>
        <begin position="180"/>
        <end position="199"/>
    </location>
</feature>
<dbReference type="SUPFAM" id="SSF103481">
    <property type="entry name" value="Multidrug resistance efflux transporter EmrE"/>
    <property type="match status" value="1"/>
</dbReference>
<evidence type="ECO:0000259" key="7">
    <source>
        <dbReference type="Pfam" id="PF00892"/>
    </source>
</evidence>
<dbReference type="PANTHER" id="PTHR32322">
    <property type="entry name" value="INNER MEMBRANE TRANSPORTER"/>
    <property type="match status" value="1"/>
</dbReference>
<gene>
    <name evidence="8" type="ORF">L2A60_02275</name>
</gene>